<evidence type="ECO:0000313" key="2">
    <source>
        <dbReference type="EMBL" id="KAL3792792.1"/>
    </source>
</evidence>
<reference evidence="2 3" key="1">
    <citation type="journal article" date="2020" name="G3 (Bethesda)">
        <title>Improved Reference Genome for Cyclotella cryptica CCMP332, a Model for Cell Wall Morphogenesis, Salinity Adaptation, and Lipid Production in Diatoms (Bacillariophyta).</title>
        <authorList>
            <person name="Roberts W.R."/>
            <person name="Downey K.M."/>
            <person name="Ruck E.C."/>
            <person name="Traller J.C."/>
            <person name="Alverson A.J."/>
        </authorList>
    </citation>
    <scope>NUCLEOTIDE SEQUENCE [LARGE SCALE GENOMIC DNA]</scope>
    <source>
        <strain evidence="2 3">CCMP332</strain>
    </source>
</reference>
<dbReference type="AlphaFoldDB" id="A0ABD3PXL4"/>
<protein>
    <submittedName>
        <fullName evidence="2">Uncharacterized protein</fullName>
    </submittedName>
</protein>
<dbReference type="Proteomes" id="UP001516023">
    <property type="component" value="Unassembled WGS sequence"/>
</dbReference>
<accession>A0ABD3PXL4</accession>
<feature type="compositionally biased region" description="Low complexity" evidence="1">
    <location>
        <begin position="19"/>
        <end position="31"/>
    </location>
</feature>
<organism evidence="2 3">
    <name type="scientific">Cyclotella cryptica</name>
    <dbReference type="NCBI Taxonomy" id="29204"/>
    <lineage>
        <taxon>Eukaryota</taxon>
        <taxon>Sar</taxon>
        <taxon>Stramenopiles</taxon>
        <taxon>Ochrophyta</taxon>
        <taxon>Bacillariophyta</taxon>
        <taxon>Coscinodiscophyceae</taxon>
        <taxon>Thalassiosirophycidae</taxon>
        <taxon>Stephanodiscales</taxon>
        <taxon>Stephanodiscaceae</taxon>
        <taxon>Cyclotella</taxon>
    </lineage>
</organism>
<feature type="compositionally biased region" description="Polar residues" evidence="1">
    <location>
        <begin position="51"/>
        <end position="65"/>
    </location>
</feature>
<keyword evidence="3" id="KW-1185">Reference proteome</keyword>
<gene>
    <name evidence="2" type="ORF">HJC23_002599</name>
</gene>
<sequence length="131" mass="13871">MDTSWSKLSSHDDLAAVAPSPSSTPTPTSSTLLFPILENEMSNPNRPPLEDSNNALGNSHGNAASHSHGDPNVDLHDILRQTPARSTLNPVANASLFDQPLGLPPPAWGEEDIIAAWPPRSIRRAPNIGGS</sequence>
<proteinExistence type="predicted"/>
<name>A0ABD3PXL4_9STRA</name>
<comment type="caution">
    <text evidence="2">The sequence shown here is derived from an EMBL/GenBank/DDBJ whole genome shotgun (WGS) entry which is preliminary data.</text>
</comment>
<dbReference type="EMBL" id="JABMIG020000098">
    <property type="protein sequence ID" value="KAL3792792.1"/>
    <property type="molecule type" value="Genomic_DNA"/>
</dbReference>
<evidence type="ECO:0000256" key="1">
    <source>
        <dbReference type="SAM" id="MobiDB-lite"/>
    </source>
</evidence>
<feature type="region of interest" description="Disordered" evidence="1">
    <location>
        <begin position="1"/>
        <end position="75"/>
    </location>
</feature>
<evidence type="ECO:0000313" key="3">
    <source>
        <dbReference type="Proteomes" id="UP001516023"/>
    </source>
</evidence>